<proteinExistence type="predicted"/>
<organism evidence="4 5">
    <name type="scientific">Streptosporangium fragile</name>
    <dbReference type="NCBI Taxonomy" id="46186"/>
    <lineage>
        <taxon>Bacteria</taxon>
        <taxon>Bacillati</taxon>
        <taxon>Actinomycetota</taxon>
        <taxon>Actinomycetes</taxon>
        <taxon>Streptosporangiales</taxon>
        <taxon>Streptosporangiaceae</taxon>
        <taxon>Streptosporangium</taxon>
    </lineage>
</organism>
<evidence type="ECO:0000259" key="3">
    <source>
        <dbReference type="PROSITE" id="PS51371"/>
    </source>
</evidence>
<dbReference type="InterPro" id="IPR017080">
    <property type="entry name" value="UCP036990_CBS_BON"/>
</dbReference>
<evidence type="ECO:0000313" key="5">
    <source>
        <dbReference type="Proteomes" id="UP001500831"/>
    </source>
</evidence>
<dbReference type="InterPro" id="IPR051257">
    <property type="entry name" value="Diverse_CBS-Domain"/>
</dbReference>
<feature type="domain" description="CBS" evidence="3">
    <location>
        <begin position="7"/>
        <end position="65"/>
    </location>
</feature>
<dbReference type="Pfam" id="PF00571">
    <property type="entry name" value="CBS"/>
    <property type="match status" value="2"/>
</dbReference>
<dbReference type="PROSITE" id="PS51371">
    <property type="entry name" value="CBS"/>
    <property type="match status" value="2"/>
</dbReference>
<dbReference type="Gene3D" id="3.10.580.10">
    <property type="entry name" value="CBS-domain"/>
    <property type="match status" value="1"/>
</dbReference>
<evidence type="ECO:0000256" key="2">
    <source>
        <dbReference type="PROSITE-ProRule" id="PRU00703"/>
    </source>
</evidence>
<evidence type="ECO:0000256" key="1">
    <source>
        <dbReference type="ARBA" id="ARBA00023122"/>
    </source>
</evidence>
<dbReference type="CDD" id="cd04586">
    <property type="entry name" value="CBS_pair_BON_assoc"/>
    <property type="match status" value="1"/>
</dbReference>
<dbReference type="PANTHER" id="PTHR43080:SF29">
    <property type="entry name" value="OS02G0818000 PROTEIN"/>
    <property type="match status" value="1"/>
</dbReference>
<dbReference type="RefSeq" id="WP_344979437.1">
    <property type="nucleotide sequence ID" value="NZ_BAAAVI010000064.1"/>
</dbReference>
<dbReference type="InterPro" id="IPR000644">
    <property type="entry name" value="CBS_dom"/>
</dbReference>
<dbReference type="Proteomes" id="UP001500831">
    <property type="component" value="Unassembled WGS sequence"/>
</dbReference>
<dbReference type="EMBL" id="BAAAVI010000064">
    <property type="protein sequence ID" value="GAA2899062.1"/>
    <property type="molecule type" value="Genomic_DNA"/>
</dbReference>
<dbReference type="PIRSF" id="PIRSF036990">
    <property type="entry name" value="UCP036990_CBS_BON"/>
    <property type="match status" value="1"/>
</dbReference>
<dbReference type="SMART" id="SM00116">
    <property type="entry name" value="CBS"/>
    <property type="match status" value="2"/>
</dbReference>
<sequence length="221" mass="24149">MKVKDVMGATAVAVRPETSFTEVVDALRRFKVGAVTVIDVENRPIGVVSEDDLLLKEAGLHEHAGVVFAGRRKREDHRRASGITAGEIMTAPAITVTKDTSVRDAARLMHRHRVKQLPVVDAITGRITGTVHQSDLLKVFTRPAEEIDREIAEICDRLHIERGEVTIGIEAGMLTLTGRVGLHSQSLHLAAAVRGVDGVLGVENHLTYRSDDLVHIPPLYL</sequence>
<dbReference type="Gene3D" id="3.30.1340.30">
    <property type="match status" value="1"/>
</dbReference>
<dbReference type="PANTHER" id="PTHR43080">
    <property type="entry name" value="CBS DOMAIN-CONTAINING PROTEIN CBSX3, MITOCHONDRIAL"/>
    <property type="match status" value="1"/>
</dbReference>
<reference evidence="5" key="1">
    <citation type="journal article" date="2019" name="Int. J. Syst. Evol. Microbiol.">
        <title>The Global Catalogue of Microorganisms (GCM) 10K type strain sequencing project: providing services to taxonomists for standard genome sequencing and annotation.</title>
        <authorList>
            <consortium name="The Broad Institute Genomics Platform"/>
            <consortium name="The Broad Institute Genome Sequencing Center for Infectious Disease"/>
            <person name="Wu L."/>
            <person name="Ma J."/>
        </authorList>
    </citation>
    <scope>NUCLEOTIDE SEQUENCE [LARGE SCALE GENOMIC DNA]</scope>
    <source>
        <strain evidence="5">JCM 6242</strain>
    </source>
</reference>
<keyword evidence="1 2" id="KW-0129">CBS domain</keyword>
<gene>
    <name evidence="4" type="ORF">GCM10010517_64540</name>
</gene>
<feature type="domain" description="CBS" evidence="3">
    <location>
        <begin position="89"/>
        <end position="146"/>
    </location>
</feature>
<dbReference type="SUPFAM" id="SSF54631">
    <property type="entry name" value="CBS-domain pair"/>
    <property type="match status" value="1"/>
</dbReference>
<keyword evidence="5" id="KW-1185">Reference proteome</keyword>
<protein>
    <submittedName>
        <fullName evidence="4">CBS domain-containing protein</fullName>
    </submittedName>
</protein>
<dbReference type="InterPro" id="IPR046342">
    <property type="entry name" value="CBS_dom_sf"/>
</dbReference>
<evidence type="ECO:0000313" key="4">
    <source>
        <dbReference type="EMBL" id="GAA2899062.1"/>
    </source>
</evidence>
<name>A0ABP6IMF7_9ACTN</name>
<accession>A0ABP6IMF7</accession>
<comment type="caution">
    <text evidence="4">The sequence shown here is derived from an EMBL/GenBank/DDBJ whole genome shotgun (WGS) entry which is preliminary data.</text>
</comment>